<evidence type="ECO:0000313" key="3">
    <source>
        <dbReference type="Proteomes" id="UP000009223"/>
    </source>
</evidence>
<evidence type="ECO:0000256" key="1">
    <source>
        <dbReference type="SAM" id="SignalP"/>
    </source>
</evidence>
<accession>F5YII4</accession>
<proteinExistence type="predicted"/>
<dbReference type="AlphaFoldDB" id="F5YII4"/>
<organism evidence="2 3">
    <name type="scientific">Treponema primitia (strain ATCC BAA-887 / DSM 12427 / ZAS-2)</name>
    <dbReference type="NCBI Taxonomy" id="545694"/>
    <lineage>
        <taxon>Bacteria</taxon>
        <taxon>Pseudomonadati</taxon>
        <taxon>Spirochaetota</taxon>
        <taxon>Spirochaetia</taxon>
        <taxon>Spirochaetales</taxon>
        <taxon>Treponemataceae</taxon>
        <taxon>Treponema</taxon>
    </lineage>
</organism>
<keyword evidence="3" id="KW-1185">Reference proteome</keyword>
<dbReference type="OrthoDB" id="350959at2"/>
<evidence type="ECO:0008006" key="4">
    <source>
        <dbReference type="Google" id="ProtNLM"/>
    </source>
</evidence>
<gene>
    <name evidence="2" type="ordered locus">TREPR_2219</name>
</gene>
<dbReference type="RefSeq" id="WP_015707971.1">
    <property type="nucleotide sequence ID" value="NC_015578.1"/>
</dbReference>
<dbReference type="KEGG" id="tpi:TREPR_2219"/>
<keyword evidence="1" id="KW-0732">Signal</keyword>
<dbReference type="STRING" id="545694.TREPR_2219"/>
<feature type="chain" id="PRO_5003329739" description="Lipoprotein" evidence="1">
    <location>
        <begin position="25"/>
        <end position="324"/>
    </location>
</feature>
<feature type="signal peptide" evidence="1">
    <location>
        <begin position="1"/>
        <end position="24"/>
    </location>
</feature>
<protein>
    <recommendedName>
        <fullName evidence="4">Lipoprotein</fullName>
    </recommendedName>
</protein>
<reference evidence="2 3" key="2">
    <citation type="journal article" date="2011" name="ISME J.">
        <title>RNA-seq reveals cooperative metabolic interactions between two termite-gut spirochete species in co-culture.</title>
        <authorList>
            <person name="Rosenthal A.Z."/>
            <person name="Matson E.G."/>
            <person name="Eldar A."/>
            <person name="Leadbetter J.R."/>
        </authorList>
    </citation>
    <scope>NUCLEOTIDE SEQUENCE [LARGE SCALE GENOMIC DNA]</scope>
    <source>
        <strain evidence="3">ATCC BAA-887 / DSM 12427 / ZAS-2</strain>
    </source>
</reference>
<dbReference type="HOGENOM" id="CLU_894126_0_0_12"/>
<dbReference type="EMBL" id="CP001843">
    <property type="protein sequence ID" value="AEF84485.1"/>
    <property type="molecule type" value="Genomic_DNA"/>
</dbReference>
<dbReference type="Proteomes" id="UP000009223">
    <property type="component" value="Chromosome"/>
</dbReference>
<name>F5YII4_TREPZ</name>
<reference evidence="3" key="1">
    <citation type="submission" date="2009-12" db="EMBL/GenBank/DDBJ databases">
        <title>Complete sequence of Treponema primitia strain ZAS-2.</title>
        <authorList>
            <person name="Tetu S.G."/>
            <person name="Matson E."/>
            <person name="Ren Q."/>
            <person name="Seshadri R."/>
            <person name="Elbourne L."/>
            <person name="Hassan K.A."/>
            <person name="Durkin A."/>
            <person name="Radune D."/>
            <person name="Mohamoud Y."/>
            <person name="Shay R."/>
            <person name="Jin S."/>
            <person name="Zhang X."/>
            <person name="Lucey K."/>
            <person name="Ballor N.R."/>
            <person name="Ottesen E."/>
            <person name="Rosenthal R."/>
            <person name="Allen A."/>
            <person name="Leadbetter J.R."/>
            <person name="Paulsen I.T."/>
        </authorList>
    </citation>
    <scope>NUCLEOTIDE SEQUENCE [LARGE SCALE GENOMIC DNA]</scope>
    <source>
        <strain evidence="3">ATCC BAA-887 / DSM 12427 / ZAS-2</strain>
    </source>
</reference>
<dbReference type="eggNOG" id="ENOG50340W9">
    <property type="taxonomic scope" value="Bacteria"/>
</dbReference>
<sequence>MKQRKTIFLALVFFAGVFSASVYADIGLNIRYFDKRIYYAQDDPIFVQVTITNSGPYTYRFKLADDRAFSIDFDIRTMSNLTVNPAEILVRRRSTSQQVFFREIAVESGESFSFVEDLRNYAELSRSGAYVVQARMYPELLRDNGSAVSLDTNRAMESNRLSLNLRPPALPGPEGILQALDVETNANLVREKLSPDQVVNYILSARQKTQWEKFFLYLDLEAMIIRDSVRQRQWLAESEEGRRRMLARYRKDLEAEITDGDIATIPMEFQIERTQYSTEEGTVSVLEKFKTGNYIERKRYTYYLRRRDDVWTIVDYTVLNLGTE</sequence>
<evidence type="ECO:0000313" key="2">
    <source>
        <dbReference type="EMBL" id="AEF84485.1"/>
    </source>
</evidence>